<evidence type="ECO:0000313" key="3">
    <source>
        <dbReference type="Proteomes" id="UP001159363"/>
    </source>
</evidence>
<evidence type="ECO:0000256" key="1">
    <source>
        <dbReference type="SAM" id="MobiDB-lite"/>
    </source>
</evidence>
<keyword evidence="3" id="KW-1185">Reference proteome</keyword>
<protein>
    <submittedName>
        <fullName evidence="2">Uncharacterized protein</fullName>
    </submittedName>
</protein>
<comment type="caution">
    <text evidence="2">The sequence shown here is derived from an EMBL/GenBank/DDBJ whole genome shotgun (WGS) entry which is preliminary data.</text>
</comment>
<accession>A0ABQ9GCH9</accession>
<dbReference type="EMBL" id="JARBHB010000014">
    <property type="protein sequence ID" value="KAJ8869143.1"/>
    <property type="molecule type" value="Genomic_DNA"/>
</dbReference>
<dbReference type="Proteomes" id="UP001159363">
    <property type="component" value="Chromosome 13"/>
</dbReference>
<feature type="compositionally biased region" description="Basic residues" evidence="1">
    <location>
        <begin position="96"/>
        <end position="109"/>
    </location>
</feature>
<feature type="region of interest" description="Disordered" evidence="1">
    <location>
        <begin position="96"/>
        <end position="116"/>
    </location>
</feature>
<sequence>MESLSDCAPINVSLQRLYHRQLDTAMCRYLPHGGSGFDPHHRPLVFFQFLASPTLICTEEENGKPFQNHPDYSLWIRPFKNVNEYRKLKMESRMQWQRKTRSQARHRVRERTEAEQPLTPRAVVAHASKMSERSAWAPNHRTGKDSAIVRTYKRVWRGHRLFTCSLYRERRVVDTGRGVQYTCAAVARESVWSRARGPAGKWVTARVRGQHPWSSADSLSSSHATRTLSGERCVSRPPPKHITLPARGPRWRSGQTARLTLEFEIKGKKSGEKKDLRGELWRKSLWKDILGNWSSDGNLEEMVSPEILQGVTCRSEETLSAADESRAGTRRRVGISRAETTSWRGWRGLHKRPEVRATYRRRVARARLGDRCAVLNYSPPGGGGGACPSLPARTSAADAPTCPLTRCPPACLPVDNFCLGNRNFISPLGKLGYCLGTPRCRSGIVVRPLASHLGEPGSIPGGPASRIFTCGNRACRWVLSFHPALSLLRCSILTSLHPLRLSRPQC</sequence>
<evidence type="ECO:0000313" key="2">
    <source>
        <dbReference type="EMBL" id="KAJ8869143.1"/>
    </source>
</evidence>
<organism evidence="2 3">
    <name type="scientific">Dryococelus australis</name>
    <dbReference type="NCBI Taxonomy" id="614101"/>
    <lineage>
        <taxon>Eukaryota</taxon>
        <taxon>Metazoa</taxon>
        <taxon>Ecdysozoa</taxon>
        <taxon>Arthropoda</taxon>
        <taxon>Hexapoda</taxon>
        <taxon>Insecta</taxon>
        <taxon>Pterygota</taxon>
        <taxon>Neoptera</taxon>
        <taxon>Polyneoptera</taxon>
        <taxon>Phasmatodea</taxon>
        <taxon>Verophasmatodea</taxon>
        <taxon>Anareolatae</taxon>
        <taxon>Phasmatidae</taxon>
        <taxon>Eurycanthinae</taxon>
        <taxon>Dryococelus</taxon>
    </lineage>
</organism>
<gene>
    <name evidence="2" type="ORF">PR048_030711</name>
</gene>
<feature type="region of interest" description="Disordered" evidence="1">
    <location>
        <begin position="213"/>
        <end position="240"/>
    </location>
</feature>
<reference evidence="2 3" key="1">
    <citation type="submission" date="2023-02" db="EMBL/GenBank/DDBJ databases">
        <title>LHISI_Scaffold_Assembly.</title>
        <authorList>
            <person name="Stuart O.P."/>
            <person name="Cleave R."/>
            <person name="Magrath M.J.L."/>
            <person name="Mikheyev A.S."/>
        </authorList>
    </citation>
    <scope>NUCLEOTIDE SEQUENCE [LARGE SCALE GENOMIC DNA]</scope>
    <source>
        <strain evidence="2">Daus_M_001</strain>
        <tissue evidence="2">Leg muscle</tissue>
    </source>
</reference>
<name>A0ABQ9GCH9_9NEOP</name>
<proteinExistence type="predicted"/>